<dbReference type="SUPFAM" id="SSF81345">
    <property type="entry name" value="ABC transporter involved in vitamin B12 uptake, BtuC"/>
    <property type="match status" value="1"/>
</dbReference>
<dbReference type="Gene3D" id="1.10.3470.10">
    <property type="entry name" value="ABC transporter involved in vitamin B12 uptake, BtuC"/>
    <property type="match status" value="1"/>
</dbReference>
<feature type="transmembrane region" description="Helical" evidence="9">
    <location>
        <begin position="171"/>
        <end position="191"/>
    </location>
</feature>
<evidence type="ECO:0000256" key="5">
    <source>
        <dbReference type="ARBA" id="ARBA00022692"/>
    </source>
</evidence>
<dbReference type="EMBL" id="BAAAYN010000082">
    <property type="protein sequence ID" value="GAA3398327.1"/>
    <property type="molecule type" value="Genomic_DNA"/>
</dbReference>
<dbReference type="InterPro" id="IPR037294">
    <property type="entry name" value="ABC_BtuC-like"/>
</dbReference>
<comment type="caution">
    <text evidence="10">The sequence shown here is derived from an EMBL/GenBank/DDBJ whole genome shotgun (WGS) entry which is preliminary data.</text>
</comment>
<feature type="transmembrane region" description="Helical" evidence="9">
    <location>
        <begin position="138"/>
        <end position="159"/>
    </location>
</feature>
<keyword evidence="3" id="KW-0813">Transport</keyword>
<evidence type="ECO:0000256" key="2">
    <source>
        <dbReference type="ARBA" id="ARBA00007935"/>
    </source>
</evidence>
<feature type="transmembrane region" description="Helical" evidence="9">
    <location>
        <begin position="356"/>
        <end position="375"/>
    </location>
</feature>
<name>A0ABP6TCJ6_9ACTN</name>
<feature type="transmembrane region" description="Helical" evidence="9">
    <location>
        <begin position="106"/>
        <end position="126"/>
    </location>
</feature>
<organism evidence="10 11">
    <name type="scientific">Cryptosporangium minutisporangium</name>
    <dbReference type="NCBI Taxonomy" id="113569"/>
    <lineage>
        <taxon>Bacteria</taxon>
        <taxon>Bacillati</taxon>
        <taxon>Actinomycetota</taxon>
        <taxon>Actinomycetes</taxon>
        <taxon>Cryptosporangiales</taxon>
        <taxon>Cryptosporangiaceae</taxon>
        <taxon>Cryptosporangium</taxon>
    </lineage>
</organism>
<evidence type="ECO:0000313" key="11">
    <source>
        <dbReference type="Proteomes" id="UP001501676"/>
    </source>
</evidence>
<dbReference type="RefSeq" id="WP_345733701.1">
    <property type="nucleotide sequence ID" value="NZ_BAAAYN010000082.1"/>
</dbReference>
<evidence type="ECO:0000256" key="6">
    <source>
        <dbReference type="ARBA" id="ARBA00022989"/>
    </source>
</evidence>
<dbReference type="Proteomes" id="UP001501676">
    <property type="component" value="Unassembled WGS sequence"/>
</dbReference>
<evidence type="ECO:0000256" key="4">
    <source>
        <dbReference type="ARBA" id="ARBA00022475"/>
    </source>
</evidence>
<dbReference type="CDD" id="cd06550">
    <property type="entry name" value="TM_ABC_iron-siderophores_like"/>
    <property type="match status" value="1"/>
</dbReference>
<accession>A0ABP6TCJ6</accession>
<keyword evidence="6 9" id="KW-1133">Transmembrane helix</keyword>
<evidence type="ECO:0000313" key="10">
    <source>
        <dbReference type="EMBL" id="GAA3398327.1"/>
    </source>
</evidence>
<keyword evidence="7 9" id="KW-0472">Membrane</keyword>
<reference evidence="11" key="1">
    <citation type="journal article" date="2019" name="Int. J. Syst. Evol. Microbiol.">
        <title>The Global Catalogue of Microorganisms (GCM) 10K type strain sequencing project: providing services to taxonomists for standard genome sequencing and annotation.</title>
        <authorList>
            <consortium name="The Broad Institute Genomics Platform"/>
            <consortium name="The Broad Institute Genome Sequencing Center for Infectious Disease"/>
            <person name="Wu L."/>
            <person name="Ma J."/>
        </authorList>
    </citation>
    <scope>NUCLEOTIDE SEQUENCE [LARGE SCALE GENOMIC DNA]</scope>
    <source>
        <strain evidence="11">JCM 9458</strain>
    </source>
</reference>
<gene>
    <name evidence="10" type="ORF">GCM10020369_81480</name>
</gene>
<keyword evidence="11" id="KW-1185">Reference proteome</keyword>
<dbReference type="PANTHER" id="PTHR30472:SF24">
    <property type="entry name" value="FERRIC ENTEROBACTIN TRANSPORT SYSTEM PERMEASE PROTEIN FEPG"/>
    <property type="match status" value="1"/>
</dbReference>
<feature type="region of interest" description="Disordered" evidence="8">
    <location>
        <begin position="1"/>
        <end position="36"/>
    </location>
</feature>
<evidence type="ECO:0000256" key="3">
    <source>
        <dbReference type="ARBA" id="ARBA00022448"/>
    </source>
</evidence>
<feature type="transmembrane region" description="Helical" evidence="9">
    <location>
        <begin position="198"/>
        <end position="219"/>
    </location>
</feature>
<feature type="transmembrane region" description="Helical" evidence="9">
    <location>
        <begin position="54"/>
        <end position="74"/>
    </location>
</feature>
<protein>
    <submittedName>
        <fullName evidence="10">Iron chelate uptake ABC transporter family permease subunit</fullName>
    </submittedName>
</protein>
<proteinExistence type="inferred from homology"/>
<keyword evidence="5 9" id="KW-0812">Transmembrane</keyword>
<evidence type="ECO:0000256" key="8">
    <source>
        <dbReference type="SAM" id="MobiDB-lite"/>
    </source>
</evidence>
<comment type="similarity">
    <text evidence="2">Belongs to the binding-protein-dependent transport system permease family. FecCD subfamily.</text>
</comment>
<evidence type="ECO:0000256" key="9">
    <source>
        <dbReference type="SAM" id="Phobius"/>
    </source>
</evidence>
<sequence>MSVASRNVAGATRGSHGFRGSHGDGDPAAAGRKRATGRRGIRIGPVGIRFRPRAVLVALVLLASWTAVGAIGMFTGTLDFPHERVWATLLGEGSRIENLVLLDGRLARVALGALVGLLLGISGALTQTLTRNPIASPDILGVTAGAGLFAVVVVAHPAALSEVGIPARVGLPTAAVVGAAATTGLILALSWRAGFDGFRLVLVGLGVNATAIAGTSWLLTRATLEEAAIAQRWLTGSLDGAEPADLWIAAPFAVLGMVACVRQASSLHAIRLGRELAAGLGARPPVVEASALAVAVVLAAAATAVAGPIGFVAFVAPQAAMRLFGTAGPPPLAAGLTGALLVTAADLTAQRLPVEVPVGVVTAVIGAPALLLLLARYARRLSG</sequence>
<comment type="subcellular location">
    <subcellularLocation>
        <location evidence="1">Cell membrane</location>
        <topology evidence="1">Multi-pass membrane protein</topology>
    </subcellularLocation>
</comment>
<evidence type="ECO:0000256" key="1">
    <source>
        <dbReference type="ARBA" id="ARBA00004651"/>
    </source>
</evidence>
<keyword evidence="4" id="KW-1003">Cell membrane</keyword>
<dbReference type="InterPro" id="IPR000522">
    <property type="entry name" value="ABC_transptr_permease_BtuC"/>
</dbReference>
<dbReference type="PANTHER" id="PTHR30472">
    <property type="entry name" value="FERRIC ENTEROBACTIN TRANSPORT SYSTEM PERMEASE PROTEIN"/>
    <property type="match status" value="1"/>
</dbReference>
<feature type="transmembrane region" description="Helical" evidence="9">
    <location>
        <begin position="291"/>
        <end position="316"/>
    </location>
</feature>
<evidence type="ECO:0000256" key="7">
    <source>
        <dbReference type="ARBA" id="ARBA00023136"/>
    </source>
</evidence>
<dbReference type="Pfam" id="PF01032">
    <property type="entry name" value="FecCD"/>
    <property type="match status" value="1"/>
</dbReference>